<dbReference type="EMBL" id="LKEU01000012">
    <property type="protein sequence ID" value="OFV72133.1"/>
    <property type="molecule type" value="Genomic_DNA"/>
</dbReference>
<dbReference type="Proteomes" id="UP000176244">
    <property type="component" value="Unassembled WGS sequence"/>
</dbReference>
<dbReference type="Pfam" id="PF01992">
    <property type="entry name" value="vATP-synt_AC39"/>
    <property type="match status" value="1"/>
</dbReference>
<gene>
    <name evidence="3" type="primary">atpC_1</name>
    <name evidence="3" type="ORF">ACWI_03830</name>
</gene>
<dbReference type="InterPro" id="IPR036079">
    <property type="entry name" value="ATPase_csu/dsu_sf"/>
</dbReference>
<keyword evidence="2" id="KW-0406">Ion transport</keyword>
<name>A0A1F2PL58_9FIRM</name>
<dbReference type="PANTHER" id="PTHR38682">
    <property type="entry name" value="V-TYPE ATP SYNTHASE SUBUNIT C"/>
    <property type="match status" value="1"/>
</dbReference>
<comment type="caution">
    <text evidence="3">The sequence shown here is derived from an EMBL/GenBank/DDBJ whole genome shotgun (WGS) entry which is preliminary data.</text>
</comment>
<sequence length="348" mass="41956">MSKSKYACISAKALAMRARKIDDDDFRELIKAKDLKEVFQYLRDNTHYGEFLKNMNIDDLHRTEFEAHLNDLKVLETEKLMHYLSGDDKTYFKVFLVRLEVEALRILIRGIARNDDLESLRELIIYSHQYSTVPFEKLFRARDWDEFKKLLINTDYYRILEIYKDIRIDQDLVMVEKNLDRYYYDLVKNRLLKLDKKANRDLINAQRRNFDLLNLIWIYRGKKFYKLSREELIAYSLRGGLVLNEKRLVALVEAKNFIEMKEQIADTDYAFLFNHTKTIDLYMERRQERYLYFMYLKLFSEGNGTLGRVVAYVRLLDFEIEDITSIIESKRYQMGADETKKYLIRPID</sequence>
<organism evidence="3 4">
    <name type="scientific">Acetobacterium wieringae</name>
    <dbReference type="NCBI Taxonomy" id="52694"/>
    <lineage>
        <taxon>Bacteria</taxon>
        <taxon>Bacillati</taxon>
        <taxon>Bacillota</taxon>
        <taxon>Clostridia</taxon>
        <taxon>Eubacteriales</taxon>
        <taxon>Eubacteriaceae</taxon>
        <taxon>Acetobacterium</taxon>
    </lineage>
</organism>
<dbReference type="RefSeq" id="WP_084633440.1">
    <property type="nucleotide sequence ID" value="NZ_JBCFAW010000001.1"/>
</dbReference>
<dbReference type="InterPro" id="IPR044911">
    <property type="entry name" value="V-type_ATPase_csu/dsu_dom_3"/>
</dbReference>
<dbReference type="GO" id="GO:0046961">
    <property type="term" value="F:proton-transporting ATPase activity, rotational mechanism"/>
    <property type="evidence" value="ECO:0007669"/>
    <property type="project" value="InterPro"/>
</dbReference>
<keyword evidence="1" id="KW-0813">Transport</keyword>
<dbReference type="Gene3D" id="1.10.132.50">
    <property type="entry name" value="ATP synthase (C/AC39) subunit, domain 3"/>
    <property type="match status" value="3"/>
</dbReference>
<protein>
    <submittedName>
        <fullName evidence="3">V-type ATP synthase subunit C</fullName>
    </submittedName>
</protein>
<dbReference type="PANTHER" id="PTHR38682:SF1">
    <property type="entry name" value="V-TYPE ATP SYNTHASE SUBUNIT C"/>
    <property type="match status" value="1"/>
</dbReference>
<evidence type="ECO:0000256" key="2">
    <source>
        <dbReference type="ARBA" id="ARBA00023065"/>
    </source>
</evidence>
<reference evidence="3 4" key="1">
    <citation type="submission" date="2015-09" db="EMBL/GenBank/DDBJ databases">
        <title>Genome sequence of Acetobacterium wieringae DSM 1911.</title>
        <authorList>
            <person name="Poehlein A."/>
            <person name="Bengelsdorf F.R."/>
            <person name="Schiel-Bengelsdorf B."/>
            <person name="Duerre P."/>
            <person name="Daniel R."/>
        </authorList>
    </citation>
    <scope>NUCLEOTIDE SEQUENCE [LARGE SCALE GENOMIC DNA]</scope>
    <source>
        <strain evidence="3 4">DSM 1911</strain>
    </source>
</reference>
<dbReference type="InterPro" id="IPR050873">
    <property type="entry name" value="V-ATPase_V0D/AC39_subunit"/>
</dbReference>
<evidence type="ECO:0000313" key="4">
    <source>
        <dbReference type="Proteomes" id="UP000176244"/>
    </source>
</evidence>
<dbReference type="OrthoDB" id="9816136at2"/>
<dbReference type="SUPFAM" id="SSF103486">
    <property type="entry name" value="V-type ATP synthase subunit C"/>
    <property type="match status" value="1"/>
</dbReference>
<evidence type="ECO:0000256" key="1">
    <source>
        <dbReference type="ARBA" id="ARBA00022448"/>
    </source>
</evidence>
<accession>A0A1F2PL58</accession>
<proteinExistence type="predicted"/>
<dbReference type="AlphaFoldDB" id="A0A1F2PL58"/>
<dbReference type="STRING" id="52694.ACWI_03830"/>
<evidence type="ECO:0000313" key="3">
    <source>
        <dbReference type="EMBL" id="OFV72133.1"/>
    </source>
</evidence>
<dbReference type="InterPro" id="IPR002843">
    <property type="entry name" value="ATPase_V0-cplx_csu/dsu"/>
</dbReference>